<name>A0ABP9CDD9_9ACTN</name>
<protein>
    <recommendedName>
        <fullName evidence="8">AsnC family transcriptional regulator</fullName>
    </recommendedName>
</protein>
<evidence type="ECO:0000256" key="1">
    <source>
        <dbReference type="ARBA" id="ARBA00023015"/>
    </source>
</evidence>
<keyword evidence="1" id="KW-0805">Transcription regulation</keyword>
<dbReference type="Pfam" id="PF01037">
    <property type="entry name" value="AsnC_trans_reg"/>
    <property type="match status" value="1"/>
</dbReference>
<dbReference type="EMBL" id="BAABIG010000039">
    <property type="protein sequence ID" value="GAA4806400.1"/>
    <property type="molecule type" value="Genomic_DNA"/>
</dbReference>
<dbReference type="SUPFAM" id="SSF46785">
    <property type="entry name" value="Winged helix' DNA-binding domain"/>
    <property type="match status" value="2"/>
</dbReference>
<dbReference type="InterPro" id="IPR036388">
    <property type="entry name" value="WH-like_DNA-bd_sf"/>
</dbReference>
<organism evidence="6 7">
    <name type="scientific">Streptomyces ziwulingensis</name>
    <dbReference type="NCBI Taxonomy" id="1045501"/>
    <lineage>
        <taxon>Bacteria</taxon>
        <taxon>Bacillati</taxon>
        <taxon>Actinomycetota</taxon>
        <taxon>Actinomycetes</taxon>
        <taxon>Kitasatosporales</taxon>
        <taxon>Streptomycetaceae</taxon>
        <taxon>Streptomyces</taxon>
    </lineage>
</organism>
<dbReference type="PANTHER" id="PTHR30154:SF34">
    <property type="entry name" value="TRANSCRIPTIONAL REGULATOR AZLB"/>
    <property type="match status" value="1"/>
</dbReference>
<dbReference type="InterPro" id="IPR011008">
    <property type="entry name" value="Dimeric_a/b-barrel"/>
</dbReference>
<feature type="domain" description="HTH asnC-type" evidence="5">
    <location>
        <begin position="12"/>
        <end position="46"/>
    </location>
</feature>
<dbReference type="InterPro" id="IPR019888">
    <property type="entry name" value="Tscrpt_reg_AsnC-like"/>
</dbReference>
<proteinExistence type="predicted"/>
<evidence type="ECO:0000259" key="4">
    <source>
        <dbReference type="Pfam" id="PF01037"/>
    </source>
</evidence>
<reference evidence="7" key="1">
    <citation type="journal article" date="2019" name="Int. J. Syst. Evol. Microbiol.">
        <title>The Global Catalogue of Microorganisms (GCM) 10K type strain sequencing project: providing services to taxonomists for standard genome sequencing and annotation.</title>
        <authorList>
            <consortium name="The Broad Institute Genomics Platform"/>
            <consortium name="The Broad Institute Genome Sequencing Center for Infectious Disease"/>
            <person name="Wu L."/>
            <person name="Ma J."/>
        </authorList>
    </citation>
    <scope>NUCLEOTIDE SEQUENCE [LARGE SCALE GENOMIC DNA]</scope>
    <source>
        <strain evidence="7">JCM 18081</strain>
    </source>
</reference>
<evidence type="ECO:0000313" key="6">
    <source>
        <dbReference type="EMBL" id="GAA4806400.1"/>
    </source>
</evidence>
<dbReference type="RefSeq" id="WP_345621261.1">
    <property type="nucleotide sequence ID" value="NZ_BAABIG010000039.1"/>
</dbReference>
<accession>A0ABP9CDD9</accession>
<dbReference type="SMART" id="SM00344">
    <property type="entry name" value="HTH_ASNC"/>
    <property type="match status" value="2"/>
</dbReference>
<evidence type="ECO:0008006" key="8">
    <source>
        <dbReference type="Google" id="ProtNLM"/>
    </source>
</evidence>
<dbReference type="SUPFAM" id="SSF54909">
    <property type="entry name" value="Dimeric alpha+beta barrel"/>
    <property type="match status" value="1"/>
</dbReference>
<keyword evidence="2" id="KW-0238">DNA-binding</keyword>
<dbReference type="InterPro" id="IPR036390">
    <property type="entry name" value="WH_DNA-bd_sf"/>
</dbReference>
<dbReference type="Proteomes" id="UP001501265">
    <property type="component" value="Unassembled WGS sequence"/>
</dbReference>
<gene>
    <name evidence="6" type="ORF">GCM10023220_40500</name>
</gene>
<dbReference type="Gene3D" id="3.30.70.920">
    <property type="match status" value="1"/>
</dbReference>
<keyword evidence="3" id="KW-0804">Transcription</keyword>
<evidence type="ECO:0000256" key="3">
    <source>
        <dbReference type="ARBA" id="ARBA00023163"/>
    </source>
</evidence>
<keyword evidence="7" id="KW-1185">Reference proteome</keyword>
<sequence length="330" mass="35750">MMNETDSLELSDQRIVAALQINPRAGVAEMGRILGEHERTVARRLQWLVAEGIVHTTAEYDVLRCGLGNVVLVRLQVPGDCLEDVATGLAKRTDVLNVAAVSGGGGLLWCEVVAPSRPFLHALTAGGFAEFPDADMPDAHLVLRHFKTEAQWHAPVLTEEEERRLRASMVQAMPGRAGRCEFAPGDERVAASLIANARITLTDLAGELGFSTATAGRRVAALLERRMLRLRTVVDPALVGRPVEARVRLKVHPAGIERAGEDLAGCPEVRCCAAVTGRHNLLVDVCLEHETGLYAFVVDQLGALPHLLDVDTEIVTHTYKRGPVLNTAPR</sequence>
<dbReference type="PANTHER" id="PTHR30154">
    <property type="entry name" value="LEUCINE-RESPONSIVE REGULATORY PROTEIN"/>
    <property type="match status" value="1"/>
</dbReference>
<comment type="caution">
    <text evidence="6">The sequence shown here is derived from an EMBL/GenBank/DDBJ whole genome shotgun (WGS) entry which is preliminary data.</text>
</comment>
<dbReference type="Gene3D" id="1.10.10.10">
    <property type="entry name" value="Winged helix-like DNA-binding domain superfamily/Winged helix DNA-binding domain"/>
    <property type="match status" value="2"/>
</dbReference>
<dbReference type="Pfam" id="PF13404">
    <property type="entry name" value="HTH_AsnC-type"/>
    <property type="match status" value="1"/>
</dbReference>
<evidence type="ECO:0000313" key="7">
    <source>
        <dbReference type="Proteomes" id="UP001501265"/>
    </source>
</evidence>
<evidence type="ECO:0000259" key="5">
    <source>
        <dbReference type="Pfam" id="PF13404"/>
    </source>
</evidence>
<feature type="domain" description="Transcription regulator AsnC/Lrp ligand binding" evidence="4">
    <location>
        <begin position="247"/>
        <end position="317"/>
    </location>
</feature>
<dbReference type="InterPro" id="IPR000485">
    <property type="entry name" value="AsnC-type_HTH_dom"/>
</dbReference>
<evidence type="ECO:0000256" key="2">
    <source>
        <dbReference type="ARBA" id="ARBA00023125"/>
    </source>
</evidence>
<dbReference type="InterPro" id="IPR019887">
    <property type="entry name" value="Tscrpt_reg_AsnC/Lrp_C"/>
</dbReference>